<dbReference type="PANTHER" id="PTHR10283">
    <property type="entry name" value="SOLUTE CARRIER FAMILY 13 MEMBER"/>
    <property type="match status" value="1"/>
</dbReference>
<dbReference type="GO" id="GO:0015141">
    <property type="term" value="F:succinate transmembrane transporter activity"/>
    <property type="evidence" value="ECO:0007669"/>
    <property type="project" value="TreeGrafter"/>
</dbReference>
<dbReference type="EMBL" id="KZ426058">
    <property type="protein sequence ID" value="PIO52790.1"/>
    <property type="molecule type" value="Genomic_DNA"/>
</dbReference>
<dbReference type="AlphaFoldDB" id="A0A2G9T5Z1"/>
<protein>
    <recommendedName>
        <fullName evidence="7">Citrate transporter-like domain-containing protein</fullName>
    </recommendedName>
</protein>
<keyword evidence="5 6" id="KW-0472">Membrane</keyword>
<dbReference type="Proteomes" id="UP000230423">
    <property type="component" value="Unassembled WGS sequence"/>
</dbReference>
<dbReference type="Pfam" id="PF03600">
    <property type="entry name" value="CitMHS"/>
    <property type="match status" value="1"/>
</dbReference>
<feature type="transmembrane region" description="Helical" evidence="6">
    <location>
        <begin position="97"/>
        <end position="129"/>
    </location>
</feature>
<comment type="subcellular location">
    <subcellularLocation>
        <location evidence="1">Membrane</location>
        <topology evidence="1">Multi-pass membrane protein</topology>
    </subcellularLocation>
</comment>
<dbReference type="GO" id="GO:0015137">
    <property type="term" value="F:citrate transmembrane transporter activity"/>
    <property type="evidence" value="ECO:0007669"/>
    <property type="project" value="TreeGrafter"/>
</dbReference>
<keyword evidence="3 6" id="KW-0812">Transmembrane</keyword>
<evidence type="ECO:0000256" key="1">
    <source>
        <dbReference type="ARBA" id="ARBA00004141"/>
    </source>
</evidence>
<feature type="non-terminal residue" evidence="8">
    <location>
        <position position="131"/>
    </location>
</feature>
<name>A0A2G9T5Z1_TELCI</name>
<reference evidence="8 9" key="1">
    <citation type="submission" date="2015-09" db="EMBL/GenBank/DDBJ databases">
        <title>Draft genome of the parasitic nematode Teladorsagia circumcincta isolate WARC Sus (inbred).</title>
        <authorList>
            <person name="Mitreva M."/>
        </authorList>
    </citation>
    <scope>NUCLEOTIDE SEQUENCE [LARGE SCALE GENOMIC DNA]</scope>
    <source>
        <strain evidence="8 9">S</strain>
    </source>
</reference>
<feature type="transmembrane region" description="Helical" evidence="6">
    <location>
        <begin position="58"/>
        <end position="77"/>
    </location>
</feature>
<dbReference type="OrthoDB" id="6493944at2759"/>
<organism evidence="8 9">
    <name type="scientific">Teladorsagia circumcincta</name>
    <name type="common">Brown stomach worm</name>
    <name type="synonym">Ostertagia circumcincta</name>
    <dbReference type="NCBI Taxonomy" id="45464"/>
    <lineage>
        <taxon>Eukaryota</taxon>
        <taxon>Metazoa</taxon>
        <taxon>Ecdysozoa</taxon>
        <taxon>Nematoda</taxon>
        <taxon>Chromadorea</taxon>
        <taxon>Rhabditida</taxon>
        <taxon>Rhabditina</taxon>
        <taxon>Rhabditomorpha</taxon>
        <taxon>Strongyloidea</taxon>
        <taxon>Trichostrongylidae</taxon>
        <taxon>Teladorsagia</taxon>
    </lineage>
</organism>
<feature type="non-terminal residue" evidence="8">
    <location>
        <position position="1"/>
    </location>
</feature>
<evidence type="ECO:0000256" key="2">
    <source>
        <dbReference type="ARBA" id="ARBA00022448"/>
    </source>
</evidence>
<dbReference type="PANTHER" id="PTHR10283:SF85">
    <property type="entry name" value="SODIUM-DEPENDENT HIGH-AFFINITY DICARBOXYLATE TRANSPORTER 3"/>
    <property type="match status" value="1"/>
</dbReference>
<gene>
    <name evidence="8" type="ORF">TELCIR_25900</name>
</gene>
<evidence type="ECO:0000256" key="5">
    <source>
        <dbReference type="ARBA" id="ARBA00023136"/>
    </source>
</evidence>
<keyword evidence="4 6" id="KW-1133">Transmembrane helix</keyword>
<evidence type="ECO:0000256" key="4">
    <source>
        <dbReference type="ARBA" id="ARBA00022989"/>
    </source>
</evidence>
<dbReference type="InterPro" id="IPR004680">
    <property type="entry name" value="Cit_transptr-like_dom"/>
</dbReference>
<accession>A0A2G9T5Z1</accession>
<evidence type="ECO:0000256" key="3">
    <source>
        <dbReference type="ARBA" id="ARBA00022692"/>
    </source>
</evidence>
<keyword evidence="2" id="KW-0813">Transport</keyword>
<keyword evidence="9" id="KW-1185">Reference proteome</keyword>
<evidence type="ECO:0000256" key="6">
    <source>
        <dbReference type="SAM" id="Phobius"/>
    </source>
</evidence>
<evidence type="ECO:0000313" key="8">
    <source>
        <dbReference type="EMBL" id="PIO52790.1"/>
    </source>
</evidence>
<evidence type="ECO:0000259" key="7">
    <source>
        <dbReference type="Pfam" id="PF03600"/>
    </source>
</evidence>
<dbReference type="GO" id="GO:0005886">
    <property type="term" value="C:plasma membrane"/>
    <property type="evidence" value="ECO:0007669"/>
    <property type="project" value="TreeGrafter"/>
</dbReference>
<proteinExistence type="predicted"/>
<evidence type="ECO:0000313" key="9">
    <source>
        <dbReference type="Proteomes" id="UP000230423"/>
    </source>
</evidence>
<sequence>FGGWFPKNCYTDATSAMIVAVLLFALPSEKPDLFTYKTKEELKKTSRLMDWPTIQKSFPWNVVMLLGGGFALAQGVQKSGLSDSIGNSLTGLNHLPLWLLQAVTMAIVMTVTNFCSNTVTATIFVNIVAKL</sequence>
<feature type="domain" description="Citrate transporter-like" evidence="7">
    <location>
        <begin position="42"/>
        <end position="130"/>
    </location>
</feature>